<dbReference type="AlphaFoldDB" id="A0AAE4TNF6"/>
<organism evidence="1 2">
    <name type="scientific">Shewanella xiamenensis</name>
    <dbReference type="NCBI Taxonomy" id="332186"/>
    <lineage>
        <taxon>Bacteria</taxon>
        <taxon>Pseudomonadati</taxon>
        <taxon>Pseudomonadota</taxon>
        <taxon>Gammaproteobacteria</taxon>
        <taxon>Alteromonadales</taxon>
        <taxon>Shewanellaceae</taxon>
        <taxon>Shewanella</taxon>
    </lineage>
</organism>
<protein>
    <submittedName>
        <fullName evidence="1">Uncharacterized protein</fullName>
    </submittedName>
</protein>
<sequence length="129" mass="14406">MLRFTLALTTLVCSYLIVAQESKDSEALQTAQRYDVMIVSIKNILGDNLKDSLVSTLCTNCLMITDSELNSFYTHPLYLSELANTEGQSLVLLERKDGKLSLCHRDEKVCVPINTINRHGKSTLPTRLG</sequence>
<accession>A0AAE4TNF6</accession>
<dbReference type="EMBL" id="JASGOQ010000003">
    <property type="protein sequence ID" value="MDV5393232.1"/>
    <property type="molecule type" value="Genomic_DNA"/>
</dbReference>
<evidence type="ECO:0000313" key="1">
    <source>
        <dbReference type="EMBL" id="MDV5393232.1"/>
    </source>
</evidence>
<proteinExistence type="predicted"/>
<reference evidence="1" key="1">
    <citation type="submission" date="2023-05" db="EMBL/GenBank/DDBJ databases">
        <title>Colonisation of extended spectrum b-lactamase- and carbapenemase-producing bacteria on hospital surfaces from low- and middle-income countries.</title>
        <authorList>
            <person name="Nieto-Rosado M."/>
            <person name="Sands K."/>
            <person name="Iregbu K."/>
            <person name="Zahra R."/>
            <person name="Mazarati J.B."/>
            <person name="Mehtar S."/>
            <person name="Barnards-Group B."/>
            <person name="Walsh T.R."/>
        </authorList>
    </citation>
    <scope>NUCLEOTIDE SEQUENCE</scope>
    <source>
        <strain evidence="1">PP-E493</strain>
    </source>
</reference>
<dbReference type="RefSeq" id="WP_317521752.1">
    <property type="nucleotide sequence ID" value="NZ_JASGOQ010000003.1"/>
</dbReference>
<gene>
    <name evidence="1" type="ORF">QM089_23890</name>
</gene>
<dbReference type="Proteomes" id="UP001187859">
    <property type="component" value="Unassembled WGS sequence"/>
</dbReference>
<evidence type="ECO:0000313" key="2">
    <source>
        <dbReference type="Proteomes" id="UP001187859"/>
    </source>
</evidence>
<name>A0AAE4TNF6_9GAMM</name>
<comment type="caution">
    <text evidence="1">The sequence shown here is derived from an EMBL/GenBank/DDBJ whole genome shotgun (WGS) entry which is preliminary data.</text>
</comment>